<organism evidence="2 3">
    <name type="scientific">Dichomitus squalens</name>
    <dbReference type="NCBI Taxonomy" id="114155"/>
    <lineage>
        <taxon>Eukaryota</taxon>
        <taxon>Fungi</taxon>
        <taxon>Dikarya</taxon>
        <taxon>Basidiomycota</taxon>
        <taxon>Agaricomycotina</taxon>
        <taxon>Agaricomycetes</taxon>
        <taxon>Polyporales</taxon>
        <taxon>Polyporaceae</taxon>
        <taxon>Dichomitus</taxon>
    </lineage>
</organism>
<protein>
    <submittedName>
        <fullName evidence="2">Uncharacterized protein</fullName>
    </submittedName>
</protein>
<accession>A0A4Q9PD30</accession>
<reference evidence="2 3" key="1">
    <citation type="submission" date="2019-01" db="EMBL/GenBank/DDBJ databases">
        <title>Draft genome sequences of three monokaryotic isolates of the white-rot basidiomycete fungus Dichomitus squalens.</title>
        <authorList>
            <consortium name="DOE Joint Genome Institute"/>
            <person name="Lopez S.C."/>
            <person name="Andreopoulos B."/>
            <person name="Pangilinan J."/>
            <person name="Lipzen A."/>
            <person name="Riley R."/>
            <person name="Ahrendt S."/>
            <person name="Ng V."/>
            <person name="Barry K."/>
            <person name="Daum C."/>
            <person name="Grigoriev I.V."/>
            <person name="Hilden K.S."/>
            <person name="Makela M.R."/>
            <person name="de Vries R.P."/>
        </authorList>
    </citation>
    <scope>NUCLEOTIDE SEQUENCE [LARGE SCALE GENOMIC DNA]</scope>
    <source>
        <strain evidence="2 3">CBS 464.89</strain>
        <strain evidence="1">OM18370.1</strain>
    </source>
</reference>
<evidence type="ECO:0000313" key="2">
    <source>
        <dbReference type="EMBL" id="TBU52548.1"/>
    </source>
</evidence>
<dbReference type="AlphaFoldDB" id="A0A4Q9PD30"/>
<gene>
    <name evidence="2" type="ORF">BD310DRAFT_910018</name>
    <name evidence="1" type="ORF">BD311DRAFT_737533</name>
</gene>
<keyword evidence="3" id="KW-1185">Reference proteome</keyword>
<evidence type="ECO:0000313" key="1">
    <source>
        <dbReference type="EMBL" id="TBU31185.1"/>
    </source>
</evidence>
<evidence type="ECO:0000313" key="3">
    <source>
        <dbReference type="Proteomes" id="UP000292082"/>
    </source>
</evidence>
<dbReference type="EMBL" id="ML145246">
    <property type="protein sequence ID" value="TBU52548.1"/>
    <property type="molecule type" value="Genomic_DNA"/>
</dbReference>
<proteinExistence type="predicted"/>
<name>A0A4Q9PD30_9APHY</name>
<sequence length="217" mass="25055">MPCDEGAPRSFSSIAFRDVLLPVFSHPRMRSLRVKFVKTDAATFTDANLGAILEAWDDLRIPMDFVHDPALPAEPLPVPAHPLAELSIFVRRFDPCMRPDQVTRLVDRLFPRLVYGARMGGQPFLEETRTRWNNMWREMWQLQTERTGEVYASEYCTDDEELSDWSEHSRDEECYKAAIPEAMRSLEFLVEWTESQLTGPQGKRGSPFVFKGTRRVA</sequence>
<dbReference type="Proteomes" id="UP000292957">
    <property type="component" value="Unassembled WGS sequence"/>
</dbReference>
<dbReference type="EMBL" id="ML143400">
    <property type="protein sequence ID" value="TBU31185.1"/>
    <property type="molecule type" value="Genomic_DNA"/>
</dbReference>
<dbReference type="Proteomes" id="UP000292082">
    <property type="component" value="Unassembled WGS sequence"/>
</dbReference>